<proteinExistence type="predicted"/>
<dbReference type="InterPro" id="IPR029068">
    <property type="entry name" value="Glyas_Bleomycin-R_OHBP_Dase"/>
</dbReference>
<dbReference type="CDD" id="cd06588">
    <property type="entry name" value="PhnB_like"/>
    <property type="match status" value="1"/>
</dbReference>
<dbReference type="PANTHER" id="PTHR33990">
    <property type="entry name" value="PROTEIN YJDN-RELATED"/>
    <property type="match status" value="1"/>
</dbReference>
<sequence length="139" mass="15671">MKEFNTYLNFNGNCRQAMEFYAKCLEAELHVMPYSQGPADMPKEMKDSNKVLHASLSKGTQAIMASDCPPGNPVREGNNFAISINCDSREEVDKLFKSLGEKGKVIMPAADMFWGAYFGMVTDQFGVNWMFNHENPKQN</sequence>
<dbReference type="RefSeq" id="WP_348266731.1">
    <property type="nucleotide sequence ID" value="NZ_CP121194.1"/>
</dbReference>
<dbReference type="PANTHER" id="PTHR33990:SF1">
    <property type="entry name" value="PROTEIN YJDN"/>
    <property type="match status" value="1"/>
</dbReference>
<evidence type="ECO:0000313" key="2">
    <source>
        <dbReference type="EMBL" id="XBH09219.1"/>
    </source>
</evidence>
<accession>A0AAU7D571</accession>
<dbReference type="Gene3D" id="3.10.180.10">
    <property type="entry name" value="2,3-Dihydroxybiphenyl 1,2-Dioxygenase, domain 1"/>
    <property type="match status" value="1"/>
</dbReference>
<dbReference type="SUPFAM" id="SSF54593">
    <property type="entry name" value="Glyoxalase/Bleomycin resistance protein/Dihydroxybiphenyl dioxygenase"/>
    <property type="match status" value="1"/>
</dbReference>
<protein>
    <submittedName>
        <fullName evidence="2">VOC family protein</fullName>
    </submittedName>
</protein>
<gene>
    <name evidence="2" type="ORF">P4G45_12090</name>
    <name evidence="3" type="ORF">P8936_12500</name>
</gene>
<dbReference type="Pfam" id="PF06983">
    <property type="entry name" value="3-dmu-9_3-mt"/>
    <property type="match status" value="1"/>
</dbReference>
<dbReference type="KEGG" id="epl:P4G45_12090"/>
<reference evidence="2" key="1">
    <citation type="submission" date="2023-03" db="EMBL/GenBank/DDBJ databases">
        <title>Edaphobacter sp.</title>
        <authorList>
            <person name="Huber K.J."/>
            <person name="Papendorf J."/>
            <person name="Pilke C."/>
            <person name="Bunk B."/>
            <person name="Sproeer C."/>
            <person name="Pester M."/>
        </authorList>
    </citation>
    <scope>NUCLEOTIDE SEQUENCE</scope>
    <source>
        <strain evidence="2">DSM 109919</strain>
        <strain evidence="3">DSM 109920</strain>
    </source>
</reference>
<organism evidence="2">
    <name type="scientific">Edaphobacter paludis</name>
    <dbReference type="NCBI Taxonomy" id="3035702"/>
    <lineage>
        <taxon>Bacteria</taxon>
        <taxon>Pseudomonadati</taxon>
        <taxon>Acidobacteriota</taxon>
        <taxon>Terriglobia</taxon>
        <taxon>Terriglobales</taxon>
        <taxon>Acidobacteriaceae</taxon>
        <taxon>Edaphobacter</taxon>
    </lineage>
</organism>
<evidence type="ECO:0000259" key="1">
    <source>
        <dbReference type="Pfam" id="PF06983"/>
    </source>
</evidence>
<name>A0AAU7CW61_9BACT</name>
<accession>A0AAU7CW61</accession>
<evidence type="ECO:0000313" key="3">
    <source>
        <dbReference type="EMBL" id="XBH12506.1"/>
    </source>
</evidence>
<dbReference type="AlphaFoldDB" id="A0AAU7CW61"/>
<feature type="domain" description="PhnB-like" evidence="1">
    <location>
        <begin position="4"/>
        <end position="129"/>
    </location>
</feature>
<dbReference type="InterPro" id="IPR028973">
    <property type="entry name" value="PhnB-like"/>
</dbReference>
<dbReference type="EMBL" id="CP121194">
    <property type="protein sequence ID" value="XBH09219.1"/>
    <property type="molecule type" value="Genomic_DNA"/>
</dbReference>
<dbReference type="EMBL" id="CP121195">
    <property type="protein sequence ID" value="XBH12506.1"/>
    <property type="molecule type" value="Genomic_DNA"/>
</dbReference>